<proteinExistence type="predicted"/>
<accession>A0A0A9GL93</accession>
<sequence length="89" mass="10460">MNRPKNHSLPSLPLMLQTKLQLKDMIKRHRTYSDVYHASPSSFQQAVVLTYSVYLKGETWTNKFRFSILLFHVRCLTIVEAGFFLVSRQ</sequence>
<reference evidence="1" key="1">
    <citation type="submission" date="2014-09" db="EMBL/GenBank/DDBJ databases">
        <authorList>
            <person name="Magalhaes I.L.F."/>
            <person name="Oliveira U."/>
            <person name="Santos F.R."/>
            <person name="Vidigal T.H.D.A."/>
            <person name="Brescovit A.D."/>
            <person name="Santos A.J."/>
        </authorList>
    </citation>
    <scope>NUCLEOTIDE SEQUENCE</scope>
    <source>
        <tissue evidence="1">Shoot tissue taken approximately 20 cm above the soil surface</tissue>
    </source>
</reference>
<dbReference type="EMBL" id="GBRH01173742">
    <property type="protein sequence ID" value="JAE24154.1"/>
    <property type="molecule type" value="Transcribed_RNA"/>
</dbReference>
<dbReference type="AlphaFoldDB" id="A0A0A9GL93"/>
<organism evidence="1">
    <name type="scientific">Arundo donax</name>
    <name type="common">Giant reed</name>
    <name type="synonym">Donax arundinaceus</name>
    <dbReference type="NCBI Taxonomy" id="35708"/>
    <lineage>
        <taxon>Eukaryota</taxon>
        <taxon>Viridiplantae</taxon>
        <taxon>Streptophyta</taxon>
        <taxon>Embryophyta</taxon>
        <taxon>Tracheophyta</taxon>
        <taxon>Spermatophyta</taxon>
        <taxon>Magnoliopsida</taxon>
        <taxon>Liliopsida</taxon>
        <taxon>Poales</taxon>
        <taxon>Poaceae</taxon>
        <taxon>PACMAD clade</taxon>
        <taxon>Arundinoideae</taxon>
        <taxon>Arundineae</taxon>
        <taxon>Arundo</taxon>
    </lineage>
</organism>
<reference evidence="1" key="2">
    <citation type="journal article" date="2015" name="Data Brief">
        <title>Shoot transcriptome of the giant reed, Arundo donax.</title>
        <authorList>
            <person name="Barrero R.A."/>
            <person name="Guerrero F.D."/>
            <person name="Moolhuijzen P."/>
            <person name="Goolsby J.A."/>
            <person name="Tidwell J."/>
            <person name="Bellgard S.E."/>
            <person name="Bellgard M.I."/>
        </authorList>
    </citation>
    <scope>NUCLEOTIDE SEQUENCE</scope>
    <source>
        <tissue evidence="1">Shoot tissue taken approximately 20 cm above the soil surface</tissue>
    </source>
</reference>
<evidence type="ECO:0000313" key="1">
    <source>
        <dbReference type="EMBL" id="JAE24154.1"/>
    </source>
</evidence>
<protein>
    <submittedName>
        <fullName evidence="1">Uncharacterized protein</fullName>
    </submittedName>
</protein>
<name>A0A0A9GL93_ARUDO</name>